<evidence type="ECO:0000256" key="5">
    <source>
        <dbReference type="ARBA" id="ARBA00022967"/>
    </source>
</evidence>
<evidence type="ECO:0000313" key="9">
    <source>
        <dbReference type="EMBL" id="AKV66729.1"/>
    </source>
</evidence>
<dbReference type="Proteomes" id="UP000068167">
    <property type="component" value="Chromosome"/>
</dbReference>
<dbReference type="InterPro" id="IPR020874">
    <property type="entry name" value="NAD(P)H-quinone_OxRdtase_su_N"/>
</dbReference>
<dbReference type="GO" id="GO:0048038">
    <property type="term" value="F:quinone binding"/>
    <property type="evidence" value="ECO:0007669"/>
    <property type="project" value="UniProtKB-KW"/>
</dbReference>
<evidence type="ECO:0000256" key="1">
    <source>
        <dbReference type="ARBA" id="ARBA00022448"/>
    </source>
</evidence>
<comment type="subcellular location">
    <subcellularLocation>
        <location evidence="8">Cellular thylakoid membrane</location>
        <topology evidence="8">Peripheral membrane protein</topology>
        <orientation evidence="8">Cytoplasmic side</orientation>
    </subcellularLocation>
</comment>
<dbReference type="GO" id="GO:0031676">
    <property type="term" value="C:plasma membrane-derived thylakoid membrane"/>
    <property type="evidence" value="ECO:0007669"/>
    <property type="project" value="UniProtKB-SubCell"/>
</dbReference>
<dbReference type="AlphaFoldDB" id="A0A0K1RXW6"/>
<keyword evidence="10" id="KW-1185">Reference proteome</keyword>
<protein>
    <recommendedName>
        <fullName evidence="8">NAD(P)H-quinone oxidoreductase subunit N</fullName>
        <ecNumber evidence="8">7.1.1.-</ecNumber>
    </recommendedName>
    <alternativeName>
        <fullName evidence="8">NAD(P)H dehydrogenase I subunit N</fullName>
        <shortName evidence="8">NDH-1 subunit N</shortName>
        <shortName evidence="8">NDH-N</shortName>
    </alternativeName>
</protein>
<keyword evidence="3 8" id="KW-0521">NADP</keyword>
<sequence>MSLSTFDLKSFSVHLTHNLTKRAIIGKKIFLLTMALLTTGKPFIRDLEQYGALGVYAPLEGGYEGRYQRRLRATGYNVLHITARGLGDLSAYLTGIHGVRPPHLGKKNIGREAAVGPVYFIPPIATYQLENLPPKSKGLVIWIIESFVLSSQEKQYLINLSQQEPRLKFVLELGGERYFRWQPLSKSLVAA</sequence>
<reference evidence="9 10" key="1">
    <citation type="journal article" date="2016" name="Stand. Genomic Sci.">
        <title>Complete genome sequence and genomic characterization of Microcystis panniformis FACHB 1757 by third-generation sequencing.</title>
        <authorList>
            <person name="Zhang J.Y."/>
            <person name="Guan R."/>
            <person name="Zhang H.J."/>
            <person name="Li H."/>
            <person name="Xiao P."/>
            <person name="Yu G.L."/>
            <person name="Du L."/>
            <person name="Cao D.M."/>
            <person name="Zhu B.C."/>
            <person name="Li R.H."/>
            <person name="Lu Z.H."/>
        </authorList>
    </citation>
    <scope>NUCLEOTIDE SEQUENCE [LARGE SCALE GENOMIC DNA]</scope>
    <source>
        <strain evidence="9 10">FACHB-1757</strain>
    </source>
</reference>
<keyword evidence="1 8" id="KW-0813">Transport</keyword>
<dbReference type="EC" id="7.1.1.-" evidence="8"/>
<accession>A0A0K1RXW6</accession>
<evidence type="ECO:0000256" key="4">
    <source>
        <dbReference type="ARBA" id="ARBA00022957"/>
    </source>
</evidence>
<comment type="catalytic activity">
    <reaction evidence="8">
        <text>a plastoquinone + NADH + (n+1) H(+)(in) = a plastoquinol + NAD(+) + n H(+)(out)</text>
        <dbReference type="Rhea" id="RHEA:42608"/>
        <dbReference type="Rhea" id="RHEA-COMP:9561"/>
        <dbReference type="Rhea" id="RHEA-COMP:9562"/>
        <dbReference type="ChEBI" id="CHEBI:15378"/>
        <dbReference type="ChEBI" id="CHEBI:17757"/>
        <dbReference type="ChEBI" id="CHEBI:57540"/>
        <dbReference type="ChEBI" id="CHEBI:57945"/>
        <dbReference type="ChEBI" id="CHEBI:62192"/>
    </reaction>
</comment>
<comment type="similarity">
    <text evidence="8">Belongs to the complex I NdhN subunit family.</text>
</comment>
<keyword evidence="6 8" id="KW-0520">NAD</keyword>
<organism evidence="9 10">
    <name type="scientific">Microcystis panniformis FACHB-1757</name>
    <dbReference type="NCBI Taxonomy" id="1638788"/>
    <lineage>
        <taxon>Bacteria</taxon>
        <taxon>Bacillati</taxon>
        <taxon>Cyanobacteriota</taxon>
        <taxon>Cyanophyceae</taxon>
        <taxon>Oscillatoriophycideae</taxon>
        <taxon>Chroococcales</taxon>
        <taxon>Microcystaceae</taxon>
        <taxon>Microcystis</taxon>
    </lineage>
</organism>
<comment type="subunit">
    <text evidence="8">NDH-1 can be composed of about 15 different subunits; different subcomplexes with different compositions have been identified which probably have different functions.</text>
</comment>
<name>A0A0K1RXW6_9CHRO</name>
<proteinExistence type="inferred from homology"/>
<dbReference type="KEGG" id="mpk:VL20_1571"/>
<keyword evidence="4 8" id="KW-0618">Plastoquinone</keyword>
<evidence type="ECO:0000256" key="7">
    <source>
        <dbReference type="ARBA" id="ARBA00023136"/>
    </source>
</evidence>
<keyword evidence="7 8" id="KW-0472">Membrane</keyword>
<dbReference type="PATRIC" id="fig|1638788.3.peg.1573"/>
<comment type="function">
    <text evidence="8">NDH-1 shuttles electrons from an unknown electron donor, via FMN and iron-sulfur (Fe-S) centers, to quinones in the respiratory and/or the photosynthetic chain. The immediate electron acceptor for the enzyme in this species is believed to be plastoquinone. Couples the redox reaction to proton translocation, and thus conserves the redox energy in a proton gradient. Cyanobacterial NDH-1 also plays a role in inorganic carbon-concentration.</text>
</comment>
<evidence type="ECO:0000256" key="2">
    <source>
        <dbReference type="ARBA" id="ARBA00022719"/>
    </source>
</evidence>
<dbReference type="HAMAP" id="MF_01353">
    <property type="entry name" value="NDH1_NDH1N"/>
    <property type="match status" value="1"/>
</dbReference>
<keyword evidence="8" id="KW-0793">Thylakoid</keyword>
<dbReference type="EMBL" id="CP011339">
    <property type="protein sequence ID" value="AKV66729.1"/>
    <property type="molecule type" value="Genomic_DNA"/>
</dbReference>
<dbReference type="PANTHER" id="PTHR35515:SF1">
    <property type="entry name" value="NAD(P)H-QUINONE OXIDOREDUCTASE SUBUNIT N, CHLOROPLASTIC"/>
    <property type="match status" value="1"/>
</dbReference>
<dbReference type="PANTHER" id="PTHR35515">
    <property type="entry name" value="NAD(P)H-QUINONE OXIDOREDUCTASE SUBUNIT N, CHLOROPLASTIC"/>
    <property type="match status" value="1"/>
</dbReference>
<evidence type="ECO:0000313" key="10">
    <source>
        <dbReference type="Proteomes" id="UP000068167"/>
    </source>
</evidence>
<comment type="catalytic activity">
    <reaction evidence="8">
        <text>a plastoquinone + NADPH + (n+1) H(+)(in) = a plastoquinol + NADP(+) + n H(+)(out)</text>
        <dbReference type="Rhea" id="RHEA:42612"/>
        <dbReference type="Rhea" id="RHEA-COMP:9561"/>
        <dbReference type="Rhea" id="RHEA-COMP:9562"/>
        <dbReference type="ChEBI" id="CHEBI:15378"/>
        <dbReference type="ChEBI" id="CHEBI:17757"/>
        <dbReference type="ChEBI" id="CHEBI:57783"/>
        <dbReference type="ChEBI" id="CHEBI:58349"/>
        <dbReference type="ChEBI" id="CHEBI:62192"/>
    </reaction>
</comment>
<keyword evidence="2 8" id="KW-0874">Quinone</keyword>
<dbReference type="Pfam" id="PF11909">
    <property type="entry name" value="NdhN"/>
    <property type="match status" value="1"/>
</dbReference>
<evidence type="ECO:0000256" key="6">
    <source>
        <dbReference type="ARBA" id="ARBA00023027"/>
    </source>
</evidence>
<gene>
    <name evidence="8" type="primary">ndhN</name>
    <name evidence="9" type="ORF">VL20_1571</name>
</gene>
<evidence type="ECO:0000256" key="8">
    <source>
        <dbReference type="HAMAP-Rule" id="MF_01353"/>
    </source>
</evidence>
<keyword evidence="5 8" id="KW-1278">Translocase</keyword>
<evidence type="ECO:0000256" key="3">
    <source>
        <dbReference type="ARBA" id="ARBA00022857"/>
    </source>
</evidence>
<dbReference type="GO" id="GO:0016655">
    <property type="term" value="F:oxidoreductase activity, acting on NAD(P)H, quinone or similar compound as acceptor"/>
    <property type="evidence" value="ECO:0007669"/>
    <property type="project" value="UniProtKB-UniRule"/>
</dbReference>